<keyword evidence="10" id="KW-0961">Cell wall biogenesis/degradation</keyword>
<dbReference type="GO" id="GO:0004650">
    <property type="term" value="F:polygalacturonase activity"/>
    <property type="evidence" value="ECO:0007669"/>
    <property type="project" value="InterPro"/>
</dbReference>
<evidence type="ECO:0000256" key="1">
    <source>
        <dbReference type="ARBA" id="ARBA00004613"/>
    </source>
</evidence>
<organism evidence="18 19">
    <name type="scientific">Rhizopogon vesiculosus</name>
    <dbReference type="NCBI Taxonomy" id="180088"/>
    <lineage>
        <taxon>Eukaryota</taxon>
        <taxon>Fungi</taxon>
        <taxon>Dikarya</taxon>
        <taxon>Basidiomycota</taxon>
        <taxon>Agaricomycotina</taxon>
        <taxon>Agaricomycetes</taxon>
        <taxon>Agaricomycetidae</taxon>
        <taxon>Boletales</taxon>
        <taxon>Suillineae</taxon>
        <taxon>Rhizopogonaceae</taxon>
        <taxon>Rhizopogon</taxon>
    </lineage>
</organism>
<evidence type="ECO:0000256" key="11">
    <source>
        <dbReference type="ARBA" id="ARBA00023326"/>
    </source>
</evidence>
<dbReference type="GO" id="GO:0000272">
    <property type="term" value="P:polysaccharide catabolic process"/>
    <property type="evidence" value="ECO:0007669"/>
    <property type="project" value="UniProtKB-KW"/>
</dbReference>
<evidence type="ECO:0000256" key="12">
    <source>
        <dbReference type="ARBA" id="ARBA00037312"/>
    </source>
</evidence>
<dbReference type="SUPFAM" id="SSF51126">
    <property type="entry name" value="Pectin lyase-like"/>
    <property type="match status" value="1"/>
</dbReference>
<protein>
    <recommendedName>
        <fullName evidence="13">galacturonan 1,4-alpha-galacturonidase</fullName>
        <ecNumber evidence="13">3.2.1.67</ecNumber>
    </recommendedName>
</protein>
<dbReference type="PANTHER" id="PTHR31736">
    <property type="match status" value="1"/>
</dbReference>
<keyword evidence="6" id="KW-1015">Disulfide bond</keyword>
<keyword evidence="5 16" id="KW-0378">Hydrolase</keyword>
<dbReference type="InterPro" id="IPR011050">
    <property type="entry name" value="Pectin_lyase_fold/virulence"/>
</dbReference>
<feature type="chain" id="PRO_5012362848" description="galacturonan 1,4-alpha-galacturonidase" evidence="17">
    <location>
        <begin position="19"/>
        <end position="810"/>
    </location>
</feature>
<keyword evidence="9 16" id="KW-0326">Glycosidase</keyword>
<evidence type="ECO:0000256" key="3">
    <source>
        <dbReference type="ARBA" id="ARBA00022525"/>
    </source>
</evidence>
<dbReference type="PROSITE" id="PS51257">
    <property type="entry name" value="PROKAR_LIPOPROTEIN"/>
    <property type="match status" value="1"/>
</dbReference>
<keyword evidence="7" id="KW-0325">Glycoprotein</keyword>
<dbReference type="Gene3D" id="2.160.20.10">
    <property type="entry name" value="Single-stranded right-handed beta-helix, Pectin lyase-like"/>
    <property type="match status" value="1"/>
</dbReference>
<evidence type="ECO:0000256" key="5">
    <source>
        <dbReference type="ARBA" id="ARBA00022801"/>
    </source>
</evidence>
<comment type="function">
    <text evidence="12">Specific in hydrolyzing the terminal glycosidic bond of polygalacturonic acid and oligogalacturonates.</text>
</comment>
<feature type="active site" evidence="15">
    <location>
        <position position="239"/>
    </location>
</feature>
<dbReference type="PANTHER" id="PTHR31736:SF12">
    <property type="entry name" value="EXO-POLYGALACTURONASE, PUTATIVE-RELATED"/>
    <property type="match status" value="1"/>
</dbReference>
<keyword evidence="11" id="KW-0624">Polysaccharide degradation</keyword>
<evidence type="ECO:0000256" key="16">
    <source>
        <dbReference type="RuleBase" id="RU361169"/>
    </source>
</evidence>
<evidence type="ECO:0000256" key="10">
    <source>
        <dbReference type="ARBA" id="ARBA00023316"/>
    </source>
</evidence>
<dbReference type="Pfam" id="PF00295">
    <property type="entry name" value="Glyco_hydro_28"/>
    <property type="match status" value="1"/>
</dbReference>
<evidence type="ECO:0000256" key="6">
    <source>
        <dbReference type="ARBA" id="ARBA00023157"/>
    </source>
</evidence>
<evidence type="ECO:0000256" key="4">
    <source>
        <dbReference type="ARBA" id="ARBA00022729"/>
    </source>
</evidence>
<evidence type="ECO:0000256" key="17">
    <source>
        <dbReference type="SAM" id="SignalP"/>
    </source>
</evidence>
<gene>
    <name evidence="18" type="ORF">AZE42_05252</name>
</gene>
<proteinExistence type="inferred from homology"/>
<evidence type="ECO:0000256" key="9">
    <source>
        <dbReference type="ARBA" id="ARBA00023295"/>
    </source>
</evidence>
<dbReference type="AlphaFoldDB" id="A0A1J8QN95"/>
<dbReference type="GO" id="GO:0005576">
    <property type="term" value="C:extracellular region"/>
    <property type="evidence" value="ECO:0007669"/>
    <property type="project" value="UniProtKB-SubCell"/>
</dbReference>
<evidence type="ECO:0000256" key="8">
    <source>
        <dbReference type="ARBA" id="ARBA00023277"/>
    </source>
</evidence>
<evidence type="ECO:0000313" key="19">
    <source>
        <dbReference type="Proteomes" id="UP000183567"/>
    </source>
</evidence>
<dbReference type="InterPro" id="IPR012334">
    <property type="entry name" value="Pectin_lyas_fold"/>
</dbReference>
<evidence type="ECO:0000256" key="14">
    <source>
        <dbReference type="ARBA" id="ARBA00048766"/>
    </source>
</evidence>
<comment type="catalytic activity">
    <reaction evidence="14">
        <text>[(1-&gt;4)-alpha-D-galacturonosyl](n) + H2O = alpha-D-galacturonate + [(1-&gt;4)-alpha-D-galacturonosyl](n-1)</text>
        <dbReference type="Rhea" id="RHEA:14117"/>
        <dbReference type="Rhea" id="RHEA-COMP:14570"/>
        <dbReference type="Rhea" id="RHEA-COMP:14572"/>
        <dbReference type="ChEBI" id="CHEBI:15377"/>
        <dbReference type="ChEBI" id="CHEBI:58658"/>
        <dbReference type="ChEBI" id="CHEBI:140523"/>
        <dbReference type="EC" id="3.2.1.67"/>
    </reaction>
</comment>
<evidence type="ECO:0000313" key="18">
    <source>
        <dbReference type="EMBL" id="OJA15033.1"/>
    </source>
</evidence>
<comment type="caution">
    <text evidence="18">The sequence shown here is derived from an EMBL/GenBank/DDBJ whole genome shotgun (WGS) entry which is preliminary data.</text>
</comment>
<dbReference type="GO" id="GO:0047911">
    <property type="term" value="F:galacturan 1,4-alpha-galacturonidase activity"/>
    <property type="evidence" value="ECO:0007669"/>
    <property type="project" value="UniProtKB-EC"/>
</dbReference>
<keyword evidence="4 17" id="KW-0732">Signal</keyword>
<keyword evidence="19" id="KW-1185">Reference proteome</keyword>
<evidence type="ECO:0000256" key="15">
    <source>
        <dbReference type="PROSITE-ProRule" id="PRU10052"/>
    </source>
</evidence>
<comment type="similarity">
    <text evidence="2 16">Belongs to the glycosyl hydrolase 28 family.</text>
</comment>
<dbReference type="Proteomes" id="UP000183567">
    <property type="component" value="Unassembled WGS sequence"/>
</dbReference>
<dbReference type="STRING" id="180088.A0A1J8QN95"/>
<evidence type="ECO:0000256" key="2">
    <source>
        <dbReference type="ARBA" id="ARBA00008834"/>
    </source>
</evidence>
<keyword evidence="8" id="KW-0119">Carbohydrate metabolism</keyword>
<evidence type="ECO:0000256" key="13">
    <source>
        <dbReference type="ARBA" id="ARBA00038933"/>
    </source>
</evidence>
<feature type="signal peptide" evidence="17">
    <location>
        <begin position="1"/>
        <end position="18"/>
    </location>
</feature>
<reference evidence="18 19" key="1">
    <citation type="submission" date="2016-03" db="EMBL/GenBank/DDBJ databases">
        <title>Comparative genomics of the ectomycorrhizal sister species Rhizopogon vinicolor and Rhizopogon vesiculosus (Basidiomycota: Boletales) reveals a divergence of the mating type B locus.</title>
        <authorList>
            <person name="Mujic A.B."/>
            <person name="Kuo A."/>
            <person name="Tritt A."/>
            <person name="Lipzen A."/>
            <person name="Chen C."/>
            <person name="Johnson J."/>
            <person name="Sharma A."/>
            <person name="Barry K."/>
            <person name="Grigoriev I.V."/>
            <person name="Spatafora J.W."/>
        </authorList>
    </citation>
    <scope>NUCLEOTIDE SEQUENCE [LARGE SCALE GENOMIC DNA]</scope>
    <source>
        <strain evidence="18 19">AM-OR11-056</strain>
    </source>
</reference>
<name>A0A1J8QN95_9AGAM</name>
<accession>A0A1J8QN95</accession>
<sequence length="810" mass="89171">MRSFLTVLGAIFLPLVQGSANAGSVSCTLTASGGDDGPAFVNAVQSCDTVTIPSETTLSIATRMNMTGLNNKNIELMGAVKFTSNMTYWINNGFYFEFQDQIAFWIIGGNNINISGGGTIDGSGQVWYDAFASNSTLLRPILFTVYQATDVVIENISMINGPEWMNFVNEGQNVIYTGINISAVSTSSNLAKNTDGWDIYRSDNVTIVNSSINNGDDCVSLKPNSTNIVASNLYCNGSHGISVGSLGQYAGEYDIVENFTSTNVQMYNAENGARIKAFAGPGVGSGIVRNISYSFFTEGNVDNPLIIDQLVRHTLPTYISKTLHLPSARSSFYPLVGTYKNANLSFFGTSSGVEKSVVASLACSPDNRCSNISVSNISLEYVLYHLQAMSGLHTTKWPQPSAHLQMSLFSRVRLIKRLVHCHSSTFTPHRSRRFSLFPGGARTPKDQPFYEVKKPSILIKFTWTLLIADALCTLTMCELAWNHFTRPAEPTESVTSDDSNAPQYVLRPTYQRAGLVFMHLAFGGWVAFMVGMKSGMSVKRIWLTPRPRGDLTTMAQKTLERPKVAIFEGFSGFGLRGDGLGVKYCHLSSTEPADDLTLTVSVPGNRKQHLSIATKGVHINGRAVSRDEVRTSLLQVFGRKSNVVSWKSGPILAARAINLAEESCLTKKEQLADSDYGGLVLLSNTTMSGTRYIPHILYSTAFTSISMHLLWQRKTAEEDRARFKAQTSILQDLIEQLRSGKPISNEEIMKMRNLARIHGEGKESPDKEAKTDIGWMDVVWGRKSSADLGISDEWERRDLEQIRKEIEAEQ</sequence>
<dbReference type="InterPro" id="IPR000743">
    <property type="entry name" value="Glyco_hydro_28"/>
</dbReference>
<dbReference type="EC" id="3.2.1.67" evidence="13"/>
<comment type="subcellular location">
    <subcellularLocation>
        <location evidence="1">Secreted</location>
    </subcellularLocation>
</comment>
<dbReference type="GO" id="GO:0071555">
    <property type="term" value="P:cell wall organization"/>
    <property type="evidence" value="ECO:0007669"/>
    <property type="project" value="UniProtKB-KW"/>
</dbReference>
<dbReference type="EMBL" id="LVVM01003390">
    <property type="protein sequence ID" value="OJA15033.1"/>
    <property type="molecule type" value="Genomic_DNA"/>
</dbReference>
<keyword evidence="3" id="KW-0964">Secreted</keyword>
<dbReference type="OrthoDB" id="187139at2759"/>
<dbReference type="PROSITE" id="PS00502">
    <property type="entry name" value="POLYGALACTURONASE"/>
    <property type="match status" value="1"/>
</dbReference>
<evidence type="ECO:0000256" key="7">
    <source>
        <dbReference type="ARBA" id="ARBA00023180"/>
    </source>
</evidence>